<dbReference type="Pfam" id="PF01146">
    <property type="entry name" value="Caveolin"/>
    <property type="match status" value="1"/>
</dbReference>
<dbReference type="InterPro" id="IPR001612">
    <property type="entry name" value="Caveolin"/>
</dbReference>
<evidence type="ECO:0000256" key="5">
    <source>
        <dbReference type="ARBA" id="ARBA00022475"/>
    </source>
</evidence>
<evidence type="ECO:0000256" key="6">
    <source>
        <dbReference type="ARBA" id="ARBA00023034"/>
    </source>
</evidence>
<dbReference type="GO" id="GO:0070836">
    <property type="term" value="P:caveola assembly"/>
    <property type="evidence" value="ECO:0007669"/>
    <property type="project" value="InterPro"/>
</dbReference>
<dbReference type="GO" id="GO:0005901">
    <property type="term" value="C:caveola"/>
    <property type="evidence" value="ECO:0007669"/>
    <property type="project" value="UniProtKB-SubCell"/>
</dbReference>
<comment type="similarity">
    <text evidence="4">Belongs to the caveolin family.</text>
</comment>
<evidence type="ECO:0000313" key="8">
    <source>
        <dbReference type="Proteomes" id="UP000095283"/>
    </source>
</evidence>
<keyword evidence="5" id="KW-1003">Cell membrane</keyword>
<sequence>MDQEPMPEFMVKTGQCCQSGFREDIHLVEPASAVVKRLPLNDPLIKRKRRIKRSELAGQSLNPFVSWNEVRSRIRAIWNGCYMESTEDVEVPIRPYAMAIDGYDSTEDRCLATCLRDKRCYAVVYGMVGGRKVFTCEFYEQIDAKNAPTYAPFVNIYMKRATCALSLMSSEPERSMELEQVPLKSDTDAPAGTIEESSAVPPIVTKKRWFLKKGINDHVKLGFEDIFGEVETQHSWDCVWRLVFKVFTLVYTSFKNYVIWGYHTKLFL</sequence>
<reference evidence="9" key="1">
    <citation type="submission" date="2016-11" db="UniProtKB">
        <authorList>
            <consortium name="WormBaseParasite"/>
        </authorList>
    </citation>
    <scope>IDENTIFICATION</scope>
</reference>
<comment type="subcellular location">
    <subcellularLocation>
        <location evidence="1">Cell membrane</location>
        <topology evidence="1">Peripheral membrane protein</topology>
    </subcellularLocation>
    <subcellularLocation>
        <location evidence="2">Golgi apparatus membrane</location>
        <topology evidence="2">Peripheral membrane protein</topology>
    </subcellularLocation>
    <subcellularLocation>
        <location evidence="3">Membrane</location>
        <location evidence="3">Caveola</location>
        <topology evidence="3">Peripheral membrane protein</topology>
    </subcellularLocation>
</comment>
<evidence type="ECO:0000256" key="3">
    <source>
        <dbReference type="ARBA" id="ARBA00004543"/>
    </source>
</evidence>
<keyword evidence="6" id="KW-0333">Golgi apparatus</keyword>
<keyword evidence="7" id="KW-0472">Membrane</keyword>
<evidence type="ECO:0000256" key="1">
    <source>
        <dbReference type="ARBA" id="ARBA00004202"/>
    </source>
</evidence>
<proteinExistence type="inferred from homology"/>
<dbReference type="GO" id="GO:0000139">
    <property type="term" value="C:Golgi membrane"/>
    <property type="evidence" value="ECO:0007669"/>
    <property type="project" value="UniProtKB-SubCell"/>
</dbReference>
<evidence type="ECO:0000313" key="9">
    <source>
        <dbReference type="WBParaSite" id="Hba_20108"/>
    </source>
</evidence>
<evidence type="ECO:0000256" key="7">
    <source>
        <dbReference type="ARBA" id="ARBA00023136"/>
    </source>
</evidence>
<name>A0A1I7XQU4_HETBA</name>
<dbReference type="Proteomes" id="UP000095283">
    <property type="component" value="Unplaced"/>
</dbReference>
<keyword evidence="8" id="KW-1185">Reference proteome</keyword>
<protein>
    <submittedName>
        <fullName evidence="9">Apple domain-containing protein</fullName>
    </submittedName>
</protein>
<evidence type="ECO:0000256" key="4">
    <source>
        <dbReference type="ARBA" id="ARBA00010988"/>
    </source>
</evidence>
<dbReference type="AlphaFoldDB" id="A0A1I7XQU4"/>
<accession>A0A1I7XQU4</accession>
<evidence type="ECO:0000256" key="2">
    <source>
        <dbReference type="ARBA" id="ARBA00004395"/>
    </source>
</evidence>
<dbReference type="WBParaSite" id="Hba_20108">
    <property type="protein sequence ID" value="Hba_20108"/>
    <property type="gene ID" value="Hba_20108"/>
</dbReference>
<organism evidence="8 9">
    <name type="scientific">Heterorhabditis bacteriophora</name>
    <name type="common">Entomopathogenic nematode worm</name>
    <dbReference type="NCBI Taxonomy" id="37862"/>
    <lineage>
        <taxon>Eukaryota</taxon>
        <taxon>Metazoa</taxon>
        <taxon>Ecdysozoa</taxon>
        <taxon>Nematoda</taxon>
        <taxon>Chromadorea</taxon>
        <taxon>Rhabditida</taxon>
        <taxon>Rhabditina</taxon>
        <taxon>Rhabditomorpha</taxon>
        <taxon>Strongyloidea</taxon>
        <taxon>Heterorhabditidae</taxon>
        <taxon>Heterorhabditis</taxon>
    </lineage>
</organism>